<proteinExistence type="inferred from homology"/>
<evidence type="ECO:0000313" key="7">
    <source>
        <dbReference type="EMBL" id="MCA9375074.1"/>
    </source>
</evidence>
<protein>
    <recommendedName>
        <fullName evidence="4">50S ribosomal protein L7/L12</fullName>
    </recommendedName>
</protein>
<dbReference type="NCBIfam" id="TIGR00855">
    <property type="entry name" value="L12"/>
    <property type="match status" value="1"/>
</dbReference>
<dbReference type="GO" id="GO:0005840">
    <property type="term" value="C:ribosome"/>
    <property type="evidence" value="ECO:0007669"/>
    <property type="project" value="UniProtKB-KW"/>
</dbReference>
<name>A0A955HZ26_9BACT</name>
<accession>A0A955HZ26</accession>
<dbReference type="GO" id="GO:0003729">
    <property type="term" value="F:mRNA binding"/>
    <property type="evidence" value="ECO:0007669"/>
    <property type="project" value="TreeGrafter"/>
</dbReference>
<dbReference type="Gene3D" id="1.20.5.710">
    <property type="entry name" value="Single helix bin"/>
    <property type="match status" value="1"/>
</dbReference>
<dbReference type="Pfam" id="PF16320">
    <property type="entry name" value="Ribosomal_L12_N"/>
    <property type="match status" value="1"/>
</dbReference>
<evidence type="ECO:0000259" key="6">
    <source>
        <dbReference type="Pfam" id="PF16320"/>
    </source>
</evidence>
<dbReference type="GO" id="GO:0006412">
    <property type="term" value="P:translation"/>
    <property type="evidence" value="ECO:0007669"/>
    <property type="project" value="InterPro"/>
</dbReference>
<dbReference type="InterPro" id="IPR000206">
    <property type="entry name" value="Ribosomal_bL12"/>
</dbReference>
<dbReference type="SUPFAM" id="SSF54736">
    <property type="entry name" value="ClpS-like"/>
    <property type="match status" value="1"/>
</dbReference>
<feature type="non-terminal residue" evidence="7">
    <location>
        <position position="128"/>
    </location>
</feature>
<dbReference type="PANTHER" id="PTHR45987:SF4">
    <property type="entry name" value="LARGE RIBOSOMAL SUBUNIT PROTEIN BL12M"/>
    <property type="match status" value="1"/>
</dbReference>
<organism evidence="7 8">
    <name type="scientific">Candidatus Dojkabacteria bacterium</name>
    <dbReference type="NCBI Taxonomy" id="2099670"/>
    <lineage>
        <taxon>Bacteria</taxon>
        <taxon>Candidatus Dojkabacteria</taxon>
    </lineage>
</organism>
<evidence type="ECO:0000259" key="5">
    <source>
        <dbReference type="Pfam" id="PF00542"/>
    </source>
</evidence>
<dbReference type="GO" id="GO:1990904">
    <property type="term" value="C:ribonucleoprotein complex"/>
    <property type="evidence" value="ECO:0007669"/>
    <property type="project" value="UniProtKB-KW"/>
</dbReference>
<comment type="similarity">
    <text evidence="1">Belongs to the bacterial ribosomal protein bL12 family.</text>
</comment>
<dbReference type="PANTHER" id="PTHR45987">
    <property type="entry name" value="39S RIBOSOMAL PROTEIN L12"/>
    <property type="match status" value="1"/>
</dbReference>
<dbReference type="GO" id="GO:0005737">
    <property type="term" value="C:cytoplasm"/>
    <property type="evidence" value="ECO:0007669"/>
    <property type="project" value="UniProtKB-ARBA"/>
</dbReference>
<evidence type="ECO:0000256" key="4">
    <source>
        <dbReference type="ARBA" id="ARBA00035412"/>
    </source>
</evidence>
<reference evidence="7" key="2">
    <citation type="journal article" date="2021" name="Microbiome">
        <title>Successional dynamics and alternative stable states in a saline activated sludge microbial community over 9 years.</title>
        <authorList>
            <person name="Wang Y."/>
            <person name="Ye J."/>
            <person name="Ju F."/>
            <person name="Liu L."/>
            <person name="Boyd J.A."/>
            <person name="Deng Y."/>
            <person name="Parks D.H."/>
            <person name="Jiang X."/>
            <person name="Yin X."/>
            <person name="Woodcroft B.J."/>
            <person name="Tyson G.W."/>
            <person name="Hugenholtz P."/>
            <person name="Polz M.F."/>
            <person name="Zhang T."/>
        </authorList>
    </citation>
    <scope>NUCLEOTIDE SEQUENCE</scope>
    <source>
        <strain evidence="7">HKST-UBA16</strain>
    </source>
</reference>
<dbReference type="InterPro" id="IPR036235">
    <property type="entry name" value="Ribosomal_bL12_oligo_N_sf"/>
</dbReference>
<dbReference type="EMBL" id="JAGQLM010000080">
    <property type="protein sequence ID" value="MCA9375074.1"/>
    <property type="molecule type" value="Genomic_DNA"/>
</dbReference>
<evidence type="ECO:0000256" key="1">
    <source>
        <dbReference type="ARBA" id="ARBA00007197"/>
    </source>
</evidence>
<reference evidence="7" key="1">
    <citation type="submission" date="2020-04" db="EMBL/GenBank/DDBJ databases">
        <authorList>
            <person name="Zhang T."/>
        </authorList>
    </citation>
    <scope>NUCLEOTIDE SEQUENCE</scope>
    <source>
        <strain evidence="7">HKST-UBA16</strain>
    </source>
</reference>
<dbReference type="GO" id="GO:0003735">
    <property type="term" value="F:structural constituent of ribosome"/>
    <property type="evidence" value="ECO:0007669"/>
    <property type="project" value="InterPro"/>
</dbReference>
<dbReference type="AlphaFoldDB" id="A0A955HZ26"/>
<dbReference type="Pfam" id="PF00542">
    <property type="entry name" value="Ribosomal_L12"/>
    <property type="match status" value="1"/>
</dbReference>
<dbReference type="Proteomes" id="UP000748332">
    <property type="component" value="Unassembled WGS sequence"/>
</dbReference>
<comment type="caution">
    <text evidence="7">The sequence shown here is derived from an EMBL/GenBank/DDBJ whole genome shotgun (WGS) entry which is preliminary data.</text>
</comment>
<feature type="domain" description="Large ribosomal subunit protein bL12 C-terminal" evidence="5">
    <location>
        <begin position="77"/>
        <end position="128"/>
    </location>
</feature>
<gene>
    <name evidence="7" type="primary">rplL</name>
    <name evidence="7" type="ORF">KC622_01950</name>
</gene>
<keyword evidence="2 7" id="KW-0689">Ribosomal protein</keyword>
<evidence type="ECO:0000313" key="8">
    <source>
        <dbReference type="Proteomes" id="UP000748332"/>
    </source>
</evidence>
<feature type="domain" description="Large ribosomal subunit protein bL12 oligomerization" evidence="6">
    <location>
        <begin position="23"/>
        <end position="68"/>
    </location>
</feature>
<dbReference type="InterPro" id="IPR014719">
    <property type="entry name" value="Ribosomal_bL12_C/ClpS-like"/>
</dbReference>
<evidence type="ECO:0000256" key="3">
    <source>
        <dbReference type="ARBA" id="ARBA00023274"/>
    </source>
</evidence>
<dbReference type="Gene3D" id="3.30.1390.10">
    <property type="match status" value="1"/>
</dbReference>
<dbReference type="InterPro" id="IPR013823">
    <property type="entry name" value="Ribosomal_bL12_C"/>
</dbReference>
<dbReference type="InterPro" id="IPR008932">
    <property type="entry name" value="Ribosomal_bL12_oligo"/>
</dbReference>
<dbReference type="SUPFAM" id="SSF48300">
    <property type="entry name" value="Ribosomal protein L7/12, oligomerisation (N-terminal) domain"/>
    <property type="match status" value="1"/>
</dbReference>
<sequence length="128" mass="13503">MAEEKAKVEETSKDLPSLSKNAEKVLEIVDGMTVLELADLVKVMEDKYGVSAAAPVAVAGAAPAADAAPEEEEKAIYDIELSKVGDDKIAAIKAIREITELGLMEAKQIVDGTLPAVIKEGVPKEQAE</sequence>
<evidence type="ECO:0000256" key="2">
    <source>
        <dbReference type="ARBA" id="ARBA00022980"/>
    </source>
</evidence>
<keyword evidence="3" id="KW-0687">Ribonucleoprotein</keyword>